<evidence type="ECO:0000313" key="7">
    <source>
        <dbReference type="EMBL" id="KAH8108212.1"/>
    </source>
</evidence>
<proteinExistence type="predicted"/>
<evidence type="ECO:0000256" key="5">
    <source>
        <dbReference type="ARBA" id="ARBA00023136"/>
    </source>
</evidence>
<keyword evidence="2" id="KW-0812">Transmembrane</keyword>
<dbReference type="PANTHER" id="PTHR12270:SF25">
    <property type="entry name" value="GLYCOSYLTRANSFERASE-LIKE PROTEIN LARGE"/>
    <property type="match status" value="1"/>
</dbReference>
<sequence>MFSRDSASEGTLLLKSILMYSSAPVHLHIICDEDAREYLEDRLALVTQPRHNVHVRFYPMSQDKMLARIHREGAITTDHSAGVPGLMKLFIHEILPDTVKKTIFLDTDAFFISDPVLLWNRFDDFGPEAALSMPTHFDQSAPEWHNANRICSCVMLLDLEKLRKLRLMDSSEYRKNPEGTPALSPPAFTAMFGPPGKSGHYEGVKLGDQGYWWAIVSHRPEILQHLHFDYEVSSCLVEMYGTQLGDDGANESSAKKTQVHVWDTVHQDDIILPKVLHFNCLDGTPRFFEWEGWSDPKNPLTRTWGPAVSYHSGYKWLWLNQGQKDVQTMTVETIRAILFGDEQYGRTLSSS</sequence>
<reference evidence="7" key="1">
    <citation type="journal article" date="2021" name="New Phytol.">
        <title>Evolutionary innovations through gain and loss of genes in the ectomycorrhizal Boletales.</title>
        <authorList>
            <person name="Wu G."/>
            <person name="Miyauchi S."/>
            <person name="Morin E."/>
            <person name="Kuo A."/>
            <person name="Drula E."/>
            <person name="Varga T."/>
            <person name="Kohler A."/>
            <person name="Feng B."/>
            <person name="Cao Y."/>
            <person name="Lipzen A."/>
            <person name="Daum C."/>
            <person name="Hundley H."/>
            <person name="Pangilinan J."/>
            <person name="Johnson J."/>
            <person name="Barry K."/>
            <person name="LaButti K."/>
            <person name="Ng V."/>
            <person name="Ahrendt S."/>
            <person name="Min B."/>
            <person name="Choi I.G."/>
            <person name="Park H."/>
            <person name="Plett J.M."/>
            <person name="Magnuson J."/>
            <person name="Spatafora J.W."/>
            <person name="Nagy L.G."/>
            <person name="Henrissat B."/>
            <person name="Grigoriev I.V."/>
            <person name="Yang Z.L."/>
            <person name="Xu J."/>
            <person name="Martin F.M."/>
        </authorList>
    </citation>
    <scope>NUCLEOTIDE SEQUENCE</scope>
    <source>
        <strain evidence="7">KKN 215</strain>
    </source>
</reference>
<evidence type="ECO:0000256" key="3">
    <source>
        <dbReference type="ARBA" id="ARBA00022968"/>
    </source>
</evidence>
<evidence type="ECO:0000313" key="8">
    <source>
        <dbReference type="Proteomes" id="UP000813824"/>
    </source>
</evidence>
<dbReference type="GO" id="GO:0015020">
    <property type="term" value="F:glucuronosyltransferase activity"/>
    <property type="evidence" value="ECO:0007669"/>
    <property type="project" value="TreeGrafter"/>
</dbReference>
<dbReference type="Proteomes" id="UP000813824">
    <property type="component" value="Unassembled WGS sequence"/>
</dbReference>
<dbReference type="PANTHER" id="PTHR12270">
    <property type="entry name" value="GLYCOSYLTRANSFERASE-RELATED"/>
    <property type="match status" value="1"/>
</dbReference>
<accession>A0A8K0XUZ8</accession>
<keyword evidence="5" id="KW-0472">Membrane</keyword>
<dbReference type="GO" id="GO:0035269">
    <property type="term" value="P:protein O-linked glycosylation via mannose"/>
    <property type="evidence" value="ECO:0007669"/>
    <property type="project" value="TreeGrafter"/>
</dbReference>
<keyword evidence="4" id="KW-1133">Transmembrane helix</keyword>
<gene>
    <name evidence="7" type="ORF">BXZ70DRAFT_884088</name>
</gene>
<keyword evidence="6" id="KW-0325">Glycoprotein</keyword>
<dbReference type="GO" id="GO:0042285">
    <property type="term" value="F:xylosyltransferase activity"/>
    <property type="evidence" value="ECO:0007669"/>
    <property type="project" value="TreeGrafter"/>
</dbReference>
<comment type="caution">
    <text evidence="7">The sequence shown here is derived from an EMBL/GenBank/DDBJ whole genome shotgun (WGS) entry which is preliminary data.</text>
</comment>
<dbReference type="OrthoDB" id="411524at2759"/>
<evidence type="ECO:0008006" key="9">
    <source>
        <dbReference type="Google" id="ProtNLM"/>
    </source>
</evidence>
<evidence type="ECO:0000256" key="1">
    <source>
        <dbReference type="ARBA" id="ARBA00004606"/>
    </source>
</evidence>
<protein>
    <recommendedName>
        <fullName evidence="9">Glycosyltransferase family 8 protein</fullName>
    </recommendedName>
</protein>
<evidence type="ECO:0000256" key="4">
    <source>
        <dbReference type="ARBA" id="ARBA00022989"/>
    </source>
</evidence>
<evidence type="ECO:0000256" key="6">
    <source>
        <dbReference type="ARBA" id="ARBA00023180"/>
    </source>
</evidence>
<dbReference type="InterPro" id="IPR051292">
    <property type="entry name" value="Xyl/GlcA_transferase"/>
</dbReference>
<evidence type="ECO:0000256" key="2">
    <source>
        <dbReference type="ARBA" id="ARBA00022692"/>
    </source>
</evidence>
<dbReference type="AlphaFoldDB" id="A0A8K0XUZ8"/>
<dbReference type="InterPro" id="IPR029044">
    <property type="entry name" value="Nucleotide-diphossugar_trans"/>
</dbReference>
<name>A0A8K0XUZ8_9AGAR</name>
<dbReference type="Gene3D" id="3.90.550.10">
    <property type="entry name" value="Spore Coat Polysaccharide Biosynthesis Protein SpsA, Chain A"/>
    <property type="match status" value="1"/>
</dbReference>
<keyword evidence="8" id="KW-1185">Reference proteome</keyword>
<comment type="subcellular location">
    <subcellularLocation>
        <location evidence="1">Membrane</location>
        <topology evidence="1">Single-pass type II membrane protein</topology>
    </subcellularLocation>
</comment>
<dbReference type="EMBL" id="JAEVFJ010000001">
    <property type="protein sequence ID" value="KAH8108212.1"/>
    <property type="molecule type" value="Genomic_DNA"/>
</dbReference>
<keyword evidence="3" id="KW-0735">Signal-anchor</keyword>
<organism evidence="7 8">
    <name type="scientific">Cristinia sonorae</name>
    <dbReference type="NCBI Taxonomy" id="1940300"/>
    <lineage>
        <taxon>Eukaryota</taxon>
        <taxon>Fungi</taxon>
        <taxon>Dikarya</taxon>
        <taxon>Basidiomycota</taxon>
        <taxon>Agaricomycotina</taxon>
        <taxon>Agaricomycetes</taxon>
        <taxon>Agaricomycetidae</taxon>
        <taxon>Agaricales</taxon>
        <taxon>Pleurotineae</taxon>
        <taxon>Stephanosporaceae</taxon>
        <taxon>Cristinia</taxon>
    </lineage>
</organism>
<dbReference type="GO" id="GO:0016020">
    <property type="term" value="C:membrane"/>
    <property type="evidence" value="ECO:0007669"/>
    <property type="project" value="UniProtKB-SubCell"/>
</dbReference>
<dbReference type="SUPFAM" id="SSF53448">
    <property type="entry name" value="Nucleotide-diphospho-sugar transferases"/>
    <property type="match status" value="1"/>
</dbReference>